<dbReference type="GO" id="GO:0017056">
    <property type="term" value="F:structural constituent of nuclear pore"/>
    <property type="evidence" value="ECO:0007669"/>
    <property type="project" value="InterPro"/>
</dbReference>
<evidence type="ECO:0000259" key="1">
    <source>
        <dbReference type="Pfam" id="PF23664"/>
    </source>
</evidence>
<feature type="domain" description="Nucleoporin POM152 immunoglobulin-like" evidence="1">
    <location>
        <begin position="118"/>
        <end position="219"/>
    </location>
</feature>
<dbReference type="FunCoup" id="A0A286URC6">
    <property type="interactions" value="74"/>
</dbReference>
<dbReference type="AlphaFoldDB" id="A0A286URC6"/>
<dbReference type="OrthoDB" id="5529162at2759"/>
<evidence type="ECO:0008006" key="6">
    <source>
        <dbReference type="Google" id="ProtNLM"/>
    </source>
</evidence>
<feature type="domain" description="Nucleoporin POM152 ninth Ig-like" evidence="3">
    <location>
        <begin position="653"/>
        <end position="726"/>
    </location>
</feature>
<sequence>MSRSVTVLSRAAVSFRDCAPGKPASLLIGSEAPLSILARESDPQDGPWEIKLQYQPQPSDVGKKGSSKPWVKSLTTLSGKTQLTLPANAPGEYSIIGVKGQYCPGDVLSPETCRVVQQPFPTAEIEWKRIHECSGDTGVSAYLVLHGRPPFQVFYQQKRNDEKFKEMSRTFQGSRGEIILQPPESGTYTYKFTSLSDANYKRIDLEGPVIQQKVHPLASASFGNHGGKLINSCSGSTVDVDVDLRGDGPWSLELQIVSPMGSETVKVNDLKKNRERIQVPIPRTIDEEGGTFQVDLVSVQDAYNCTKNLAVPGLSVNVRRVKPSVRFYSGNGKRETTILQNQDALLPLRLTGEAPWKITYKRTDPEGLVLTKVLSSPNDVLRVRDQGTYKLLEVIDSQCPGSIVEPESTYKVDWTDRPNVRLSADTKVTFQSHNGSFIRAPVCEGKEDFVDLEVSGRPPYQVVYNVARNGENGGTRILDQPVISSVQSKTRIQLLTSQAGRNYYEVKQVGDANYPLAKNKAHAIPRQDRLLFEQEVIGRPSAYFKKSARLSHCLRDTFTPITPYSQDDLIILDGRPPFHLELSVKSLATSETYRETVELWESHWKINLPTYEFSSIGPHLVTIESVRDASSCGQSAIDPLKKSIWVDVAESAAIVPFDRREHFCVGDVTQFQLEGIPPWTINYKANNRQHEQIARQSPFALVQQYPGTFLITSVSHQQQQCRTTVDNIQFEVHALPSAQVAEGREIFEDIHEGSQAQIVFTLNGVPPFTFTYQRSEPPKIKGAKPGKVLETHTVSGVMSKEYSIYSALEGTWTVTFISDKYCRYPPAQPDTLADKIKS</sequence>
<keyword evidence="5" id="KW-1185">Reference proteome</keyword>
<dbReference type="STRING" id="2282107.A0A286URC6"/>
<accession>A0A286URC6</accession>
<dbReference type="Pfam" id="PF24312">
    <property type="entry name" value="Ig-like_POM152"/>
    <property type="match status" value="2"/>
</dbReference>
<feature type="domain" description="Nucleoporin POM152 Ig-like" evidence="2">
    <location>
        <begin position="11"/>
        <end position="113"/>
    </location>
</feature>
<name>A0A286URC6_9AGAM</name>
<dbReference type="EMBL" id="NBII01000002">
    <property type="protein sequence ID" value="PAV22025.1"/>
    <property type="molecule type" value="Genomic_DNA"/>
</dbReference>
<dbReference type="InterPro" id="IPR056543">
    <property type="entry name" value="Ig-like_POM152_9th"/>
</dbReference>
<dbReference type="GO" id="GO:0006606">
    <property type="term" value="P:protein import into nucleus"/>
    <property type="evidence" value="ECO:0007669"/>
    <property type="project" value="TreeGrafter"/>
</dbReference>
<feature type="domain" description="Nucleoporin POM152 immunoglobulin-like" evidence="1">
    <location>
        <begin position="444"/>
        <end position="517"/>
    </location>
</feature>
<reference evidence="4 5" key="1">
    <citation type="journal article" date="2017" name="Mol. Ecol.">
        <title>Comparative and population genomic landscape of Phellinus noxius: A hypervariable fungus causing root rot in trees.</title>
        <authorList>
            <person name="Chung C.L."/>
            <person name="Lee T.J."/>
            <person name="Akiba M."/>
            <person name="Lee H.H."/>
            <person name="Kuo T.H."/>
            <person name="Liu D."/>
            <person name="Ke H.M."/>
            <person name="Yokoi T."/>
            <person name="Roa M.B."/>
            <person name="Lu M.J."/>
            <person name="Chang Y.Y."/>
            <person name="Ann P.J."/>
            <person name="Tsai J.N."/>
            <person name="Chen C.Y."/>
            <person name="Tzean S.S."/>
            <person name="Ota Y."/>
            <person name="Hattori T."/>
            <person name="Sahashi N."/>
            <person name="Liou R.F."/>
            <person name="Kikuchi T."/>
            <person name="Tsai I.J."/>
        </authorList>
    </citation>
    <scope>NUCLEOTIDE SEQUENCE [LARGE SCALE GENOMIC DNA]</scope>
    <source>
        <strain evidence="4 5">FFPRI411160</strain>
    </source>
</reference>
<dbReference type="Proteomes" id="UP000217199">
    <property type="component" value="Unassembled WGS sequence"/>
</dbReference>
<dbReference type="InterPro" id="IPR056544">
    <property type="entry name" value="Ig_POM152"/>
</dbReference>
<organism evidence="4 5">
    <name type="scientific">Pyrrhoderma noxium</name>
    <dbReference type="NCBI Taxonomy" id="2282107"/>
    <lineage>
        <taxon>Eukaryota</taxon>
        <taxon>Fungi</taxon>
        <taxon>Dikarya</taxon>
        <taxon>Basidiomycota</taxon>
        <taxon>Agaricomycotina</taxon>
        <taxon>Agaricomycetes</taxon>
        <taxon>Hymenochaetales</taxon>
        <taxon>Hymenochaetaceae</taxon>
        <taxon>Pyrrhoderma</taxon>
    </lineage>
</organism>
<gene>
    <name evidence="4" type="ORF">PNOK_0198200</name>
</gene>
<dbReference type="Pfam" id="PF23664">
    <property type="entry name" value="Ig_Pom152"/>
    <property type="match status" value="2"/>
</dbReference>
<dbReference type="Pfam" id="PF24527">
    <property type="entry name" value="Ig-like_Pom152_9"/>
    <property type="match status" value="1"/>
</dbReference>
<dbReference type="InterPro" id="IPR056541">
    <property type="entry name" value="Ig-like_POM152"/>
</dbReference>
<evidence type="ECO:0000313" key="4">
    <source>
        <dbReference type="EMBL" id="PAV22025.1"/>
    </source>
</evidence>
<protein>
    <recommendedName>
        <fullName evidence="6">Nucleoporin Pom152</fullName>
    </recommendedName>
</protein>
<dbReference type="GO" id="GO:0070762">
    <property type="term" value="C:nuclear pore transmembrane ring"/>
    <property type="evidence" value="ECO:0007669"/>
    <property type="project" value="TreeGrafter"/>
</dbReference>
<dbReference type="PANTHER" id="PTHR28206">
    <property type="entry name" value="NUCLEOPORIN POM152"/>
    <property type="match status" value="1"/>
</dbReference>
<evidence type="ECO:0000313" key="5">
    <source>
        <dbReference type="Proteomes" id="UP000217199"/>
    </source>
</evidence>
<evidence type="ECO:0000259" key="3">
    <source>
        <dbReference type="Pfam" id="PF24527"/>
    </source>
</evidence>
<proteinExistence type="predicted"/>
<dbReference type="GO" id="GO:0006999">
    <property type="term" value="P:nuclear pore organization"/>
    <property type="evidence" value="ECO:0007669"/>
    <property type="project" value="TreeGrafter"/>
</dbReference>
<dbReference type="InterPro" id="IPR037701">
    <property type="entry name" value="Pom152"/>
</dbReference>
<comment type="caution">
    <text evidence="4">The sequence shown here is derived from an EMBL/GenBank/DDBJ whole genome shotgun (WGS) entry which is preliminary data.</text>
</comment>
<feature type="domain" description="Nucleoporin POM152 Ig-like" evidence="2">
    <location>
        <begin position="322"/>
        <end position="409"/>
    </location>
</feature>
<dbReference type="PANTHER" id="PTHR28206:SF1">
    <property type="entry name" value="NUCLEOPORIN POM152"/>
    <property type="match status" value="1"/>
</dbReference>
<dbReference type="InParanoid" id="A0A286URC6"/>
<evidence type="ECO:0000259" key="2">
    <source>
        <dbReference type="Pfam" id="PF24312"/>
    </source>
</evidence>